<protein>
    <submittedName>
        <fullName evidence="1">Uncharacterized protein</fullName>
    </submittedName>
</protein>
<accession>A0ACC0Q5C0</accession>
<keyword evidence="2" id="KW-1185">Reference proteome</keyword>
<gene>
    <name evidence="1" type="ORF">RHMOL_Rhmol01G0238500</name>
</gene>
<dbReference type="EMBL" id="CM046388">
    <property type="protein sequence ID" value="KAI8572920.1"/>
    <property type="molecule type" value="Genomic_DNA"/>
</dbReference>
<proteinExistence type="predicted"/>
<organism evidence="1 2">
    <name type="scientific">Rhododendron molle</name>
    <name type="common">Chinese azalea</name>
    <name type="synonym">Azalea mollis</name>
    <dbReference type="NCBI Taxonomy" id="49168"/>
    <lineage>
        <taxon>Eukaryota</taxon>
        <taxon>Viridiplantae</taxon>
        <taxon>Streptophyta</taxon>
        <taxon>Embryophyta</taxon>
        <taxon>Tracheophyta</taxon>
        <taxon>Spermatophyta</taxon>
        <taxon>Magnoliopsida</taxon>
        <taxon>eudicotyledons</taxon>
        <taxon>Gunneridae</taxon>
        <taxon>Pentapetalae</taxon>
        <taxon>asterids</taxon>
        <taxon>Ericales</taxon>
        <taxon>Ericaceae</taxon>
        <taxon>Ericoideae</taxon>
        <taxon>Rhodoreae</taxon>
        <taxon>Rhododendron</taxon>
    </lineage>
</organism>
<name>A0ACC0Q5C0_RHOML</name>
<dbReference type="Proteomes" id="UP001062846">
    <property type="component" value="Chromosome 1"/>
</dbReference>
<reference evidence="1" key="1">
    <citation type="submission" date="2022-02" db="EMBL/GenBank/DDBJ databases">
        <title>Plant Genome Project.</title>
        <authorList>
            <person name="Zhang R.-G."/>
        </authorList>
    </citation>
    <scope>NUCLEOTIDE SEQUENCE</scope>
    <source>
        <strain evidence="1">AT1</strain>
    </source>
</reference>
<evidence type="ECO:0000313" key="1">
    <source>
        <dbReference type="EMBL" id="KAI8572920.1"/>
    </source>
</evidence>
<evidence type="ECO:0000313" key="2">
    <source>
        <dbReference type="Proteomes" id="UP001062846"/>
    </source>
</evidence>
<comment type="caution">
    <text evidence="1">The sequence shown here is derived from an EMBL/GenBank/DDBJ whole genome shotgun (WGS) entry which is preliminary data.</text>
</comment>
<sequence length="114" mass="12532">MKHSQARNVVERSFGVLNMRFTILKCASYYPISTQCHIVTACCLVHDLIKREISIDPIEAEYMQGEQDNLHNVEVDDNCGTVGASNEWTAGKDALATAMFNNWLGNGGGLVGNI</sequence>